<accession>A0A1F8BGI6</accession>
<evidence type="ECO:0000313" key="8">
    <source>
        <dbReference type="Proteomes" id="UP000177082"/>
    </source>
</evidence>
<dbReference type="STRING" id="1802519.A2961_02480"/>
<evidence type="ECO:0000256" key="5">
    <source>
        <dbReference type="SAM" id="Phobius"/>
    </source>
</evidence>
<feature type="transmembrane region" description="Helical" evidence="5">
    <location>
        <begin position="72"/>
        <end position="93"/>
    </location>
</feature>
<evidence type="ECO:0000256" key="3">
    <source>
        <dbReference type="ARBA" id="ARBA00022989"/>
    </source>
</evidence>
<feature type="domain" description="Sodium/calcium exchanger membrane region" evidence="6">
    <location>
        <begin position="173"/>
        <end position="311"/>
    </location>
</feature>
<feature type="transmembrane region" description="Helical" evidence="5">
    <location>
        <begin position="268"/>
        <end position="287"/>
    </location>
</feature>
<evidence type="ECO:0000313" key="7">
    <source>
        <dbReference type="EMBL" id="OGM62475.1"/>
    </source>
</evidence>
<keyword evidence="3 5" id="KW-1133">Transmembrane helix</keyword>
<feature type="transmembrane region" description="Helical" evidence="5">
    <location>
        <begin position="236"/>
        <end position="256"/>
    </location>
</feature>
<sequence length="318" mass="34355">MEVLGQSLILLTSLAALAKSAQVVVKNLLHFAKALSWNTFITGFLILGVMSSTPEFFVGVNSAIDGTPQLSLGNLIGASLVLLTLITGITAAYTGGISLSRTFPWSEVVIMDAVILSPLLLLLDRSLTRVDALILLSAWGIYAWRLYKNQVNLAENVVHSANSSFNHKMTRALTFFVLGFFGLVIASRFAVNSAVALAGMINVPVLIIGILIFAIGTNLPELILSFTAVHEHQKNLILGDVLGSATTNTLVLSIVGLIHPFEINDLEVFTTSTLFLIAAVAFFSFLVKSRNRISREEGMALLGLYILFVTIEVTTKIF</sequence>
<feature type="domain" description="Sodium/calcium exchanger membrane region" evidence="6">
    <location>
        <begin position="8"/>
        <end position="147"/>
    </location>
</feature>
<dbReference type="EMBL" id="MGHF01000025">
    <property type="protein sequence ID" value="OGM62475.1"/>
    <property type="molecule type" value="Genomic_DNA"/>
</dbReference>
<evidence type="ECO:0000256" key="1">
    <source>
        <dbReference type="ARBA" id="ARBA00004141"/>
    </source>
</evidence>
<feature type="transmembrane region" description="Helical" evidence="5">
    <location>
        <begin position="197"/>
        <end position="215"/>
    </location>
</feature>
<feature type="transmembrane region" description="Helical" evidence="5">
    <location>
        <begin position="172"/>
        <end position="191"/>
    </location>
</feature>
<protein>
    <recommendedName>
        <fullName evidence="6">Sodium/calcium exchanger membrane region domain-containing protein</fullName>
    </recommendedName>
</protein>
<evidence type="ECO:0000256" key="4">
    <source>
        <dbReference type="ARBA" id="ARBA00023136"/>
    </source>
</evidence>
<feature type="transmembrane region" description="Helical" evidence="5">
    <location>
        <begin position="105"/>
        <end position="123"/>
    </location>
</feature>
<dbReference type="Proteomes" id="UP000177082">
    <property type="component" value="Unassembled WGS sequence"/>
</dbReference>
<keyword evidence="4 5" id="KW-0472">Membrane</keyword>
<dbReference type="AlphaFoldDB" id="A0A1F8BGI6"/>
<dbReference type="PANTHER" id="PTHR10846:SF8">
    <property type="entry name" value="INNER MEMBRANE PROTEIN YRBG"/>
    <property type="match status" value="1"/>
</dbReference>
<comment type="subcellular location">
    <subcellularLocation>
        <location evidence="1">Membrane</location>
        <topology evidence="1">Multi-pass membrane protein</topology>
    </subcellularLocation>
</comment>
<dbReference type="GO" id="GO:0005886">
    <property type="term" value="C:plasma membrane"/>
    <property type="evidence" value="ECO:0007669"/>
    <property type="project" value="TreeGrafter"/>
</dbReference>
<name>A0A1F8BGI6_9BACT</name>
<gene>
    <name evidence="7" type="ORF">A2961_02480</name>
</gene>
<evidence type="ECO:0000256" key="2">
    <source>
        <dbReference type="ARBA" id="ARBA00022692"/>
    </source>
</evidence>
<dbReference type="Pfam" id="PF01699">
    <property type="entry name" value="Na_Ca_ex"/>
    <property type="match status" value="2"/>
</dbReference>
<feature type="transmembrane region" description="Helical" evidence="5">
    <location>
        <begin position="299"/>
        <end position="317"/>
    </location>
</feature>
<organism evidence="7 8">
    <name type="scientific">Candidatus Woesebacteria bacterium RIFCSPLOWO2_01_FULL_39_21</name>
    <dbReference type="NCBI Taxonomy" id="1802519"/>
    <lineage>
        <taxon>Bacteria</taxon>
        <taxon>Candidatus Woeseibacteriota</taxon>
    </lineage>
</organism>
<proteinExistence type="predicted"/>
<feature type="transmembrane region" description="Helical" evidence="5">
    <location>
        <begin position="36"/>
        <end position="60"/>
    </location>
</feature>
<dbReference type="GO" id="GO:0006874">
    <property type="term" value="P:intracellular calcium ion homeostasis"/>
    <property type="evidence" value="ECO:0007669"/>
    <property type="project" value="TreeGrafter"/>
</dbReference>
<dbReference type="GO" id="GO:0008273">
    <property type="term" value="F:calcium, potassium:sodium antiporter activity"/>
    <property type="evidence" value="ECO:0007669"/>
    <property type="project" value="TreeGrafter"/>
</dbReference>
<dbReference type="InterPro" id="IPR044880">
    <property type="entry name" value="NCX_ion-bd_dom_sf"/>
</dbReference>
<dbReference type="PANTHER" id="PTHR10846">
    <property type="entry name" value="SODIUM/POTASSIUM/CALCIUM EXCHANGER"/>
    <property type="match status" value="1"/>
</dbReference>
<dbReference type="InterPro" id="IPR004481">
    <property type="entry name" value="K/Na/Ca-exchanger"/>
</dbReference>
<evidence type="ECO:0000259" key="6">
    <source>
        <dbReference type="Pfam" id="PF01699"/>
    </source>
</evidence>
<keyword evidence="2 5" id="KW-0812">Transmembrane</keyword>
<dbReference type="GO" id="GO:0005262">
    <property type="term" value="F:calcium channel activity"/>
    <property type="evidence" value="ECO:0007669"/>
    <property type="project" value="TreeGrafter"/>
</dbReference>
<dbReference type="Gene3D" id="1.20.1420.30">
    <property type="entry name" value="NCX, central ion-binding region"/>
    <property type="match status" value="1"/>
</dbReference>
<comment type="caution">
    <text evidence="7">The sequence shown here is derived from an EMBL/GenBank/DDBJ whole genome shotgun (WGS) entry which is preliminary data.</text>
</comment>
<dbReference type="InterPro" id="IPR004837">
    <property type="entry name" value="NaCa_Exmemb"/>
</dbReference>
<reference evidence="7 8" key="1">
    <citation type="journal article" date="2016" name="Nat. Commun.">
        <title>Thousands of microbial genomes shed light on interconnected biogeochemical processes in an aquifer system.</title>
        <authorList>
            <person name="Anantharaman K."/>
            <person name="Brown C.T."/>
            <person name="Hug L.A."/>
            <person name="Sharon I."/>
            <person name="Castelle C.J."/>
            <person name="Probst A.J."/>
            <person name="Thomas B.C."/>
            <person name="Singh A."/>
            <person name="Wilkins M.J."/>
            <person name="Karaoz U."/>
            <person name="Brodie E.L."/>
            <person name="Williams K.H."/>
            <person name="Hubbard S.S."/>
            <person name="Banfield J.F."/>
        </authorList>
    </citation>
    <scope>NUCLEOTIDE SEQUENCE [LARGE SCALE GENOMIC DNA]</scope>
</reference>